<keyword evidence="1" id="KW-0614">Plasmid</keyword>
<dbReference type="RefSeq" id="WP_114801234.1">
    <property type="nucleotide sequence ID" value="NZ_CP139963.1"/>
</dbReference>
<evidence type="ECO:0000313" key="1">
    <source>
        <dbReference type="EMBL" id="WQE05020.1"/>
    </source>
</evidence>
<organism evidence="1 2">
    <name type="scientific">Moraxella canis</name>
    <dbReference type="NCBI Taxonomy" id="90239"/>
    <lineage>
        <taxon>Bacteria</taxon>
        <taxon>Pseudomonadati</taxon>
        <taxon>Pseudomonadota</taxon>
        <taxon>Gammaproteobacteria</taxon>
        <taxon>Moraxellales</taxon>
        <taxon>Moraxellaceae</taxon>
        <taxon>Moraxella</taxon>
    </lineage>
</organism>
<gene>
    <name evidence="1" type="ORF">U0021_09920</name>
</gene>
<keyword evidence="2" id="KW-1185">Reference proteome</keyword>
<proteinExistence type="predicted"/>
<geneLocation type="plasmid" evidence="1 2">
    <name>unnamed02</name>
</geneLocation>
<sequence>MSKLTKKQIEILPALREYHANKKSEKSNALVQIIDKQLAESQLSSTDSEILKIAVQIYQSNEKQKRLNNRQRQIDYAKKQAKAKELTREKIILGACSQHVSKKFKSHAFFDLLFACANNFLSERDFEFMKTRYGLKKVTEKIQTRFQQELVLNSYFIEDKENGSRHIIYEKKDIDFENRKFRYYALQKKHIITDEYVNAYEVKLGLCK</sequence>
<protein>
    <recommendedName>
        <fullName evidence="3">Mobilization protein</fullName>
    </recommendedName>
</protein>
<evidence type="ECO:0008006" key="3">
    <source>
        <dbReference type="Google" id="ProtNLM"/>
    </source>
</evidence>
<accession>A0ABZ0X118</accession>
<dbReference type="Proteomes" id="UP001324384">
    <property type="component" value="Plasmid unnamed02"/>
</dbReference>
<reference evidence="1 2" key="1">
    <citation type="submission" date="2023-12" db="EMBL/GenBank/DDBJ databases">
        <title>Genome sequencing and assembly of bacterial species from a model synthetic community.</title>
        <authorList>
            <person name="Hogle S.L."/>
        </authorList>
    </citation>
    <scope>NUCLEOTIDE SEQUENCE [LARGE SCALE GENOMIC DNA]</scope>
    <source>
        <strain evidence="1 2">HAMBI_2792</strain>
        <plasmid evidence="1 2">unnamed02</plasmid>
    </source>
</reference>
<dbReference type="EMBL" id="CP139963">
    <property type="protein sequence ID" value="WQE05020.1"/>
    <property type="molecule type" value="Genomic_DNA"/>
</dbReference>
<name>A0ABZ0X118_9GAMM</name>
<evidence type="ECO:0000313" key="2">
    <source>
        <dbReference type="Proteomes" id="UP001324384"/>
    </source>
</evidence>